<evidence type="ECO:0000256" key="1">
    <source>
        <dbReference type="SAM" id="MobiDB-lite"/>
    </source>
</evidence>
<gene>
    <name evidence="2" type="ORF">CWATWH0003_2389</name>
</gene>
<name>G5J4G7_CROWT</name>
<sequence>MSRKTNRDHAKRQQRPMMEDEAISAQISALLTPALAKQKKYGSIPFLQK</sequence>
<dbReference type="PATRIC" id="fig|423471.3.peg.2244"/>
<dbReference type="Proteomes" id="UP000003477">
    <property type="component" value="Unassembled WGS sequence"/>
</dbReference>
<organism evidence="2 3">
    <name type="scientific">Crocosphaera watsonii WH 0003</name>
    <dbReference type="NCBI Taxonomy" id="423471"/>
    <lineage>
        <taxon>Bacteria</taxon>
        <taxon>Bacillati</taxon>
        <taxon>Cyanobacteriota</taxon>
        <taxon>Cyanophyceae</taxon>
        <taxon>Oscillatoriophycideae</taxon>
        <taxon>Chroococcales</taxon>
        <taxon>Aphanothecaceae</taxon>
        <taxon>Crocosphaera</taxon>
    </lineage>
</organism>
<evidence type="ECO:0000313" key="2">
    <source>
        <dbReference type="EMBL" id="EHJ12939.1"/>
    </source>
</evidence>
<dbReference type="AlphaFoldDB" id="G5J4G7"/>
<protein>
    <submittedName>
        <fullName evidence="2">Transposase-like protein, IS4 family</fullName>
    </submittedName>
</protein>
<comment type="caution">
    <text evidence="2">The sequence shown here is derived from an EMBL/GenBank/DDBJ whole genome shotgun (WGS) entry which is preliminary data.</text>
</comment>
<proteinExistence type="predicted"/>
<reference evidence="2 3" key="1">
    <citation type="journal article" date="2011" name="Front. Microbiol.">
        <title>Two Strains of Crocosphaera watsonii with Highly Conserved Genomes are Distinguished by Strain-Specific Features.</title>
        <authorList>
            <person name="Bench S.R."/>
            <person name="Ilikchyan I.N."/>
            <person name="Tripp H.J."/>
            <person name="Zehr J.P."/>
        </authorList>
    </citation>
    <scope>NUCLEOTIDE SEQUENCE [LARGE SCALE GENOMIC DNA]</scope>
    <source>
        <strain evidence="2 3">WH 0003</strain>
    </source>
</reference>
<evidence type="ECO:0000313" key="3">
    <source>
        <dbReference type="Proteomes" id="UP000003477"/>
    </source>
</evidence>
<dbReference type="EMBL" id="AESD01000356">
    <property type="protein sequence ID" value="EHJ12939.1"/>
    <property type="molecule type" value="Genomic_DNA"/>
</dbReference>
<accession>G5J4G7</accession>
<feature type="region of interest" description="Disordered" evidence="1">
    <location>
        <begin position="1"/>
        <end position="20"/>
    </location>
</feature>